<dbReference type="SUPFAM" id="SSF90229">
    <property type="entry name" value="CCCH zinc finger"/>
    <property type="match status" value="1"/>
</dbReference>
<keyword evidence="3 5" id="KW-0863">Zinc-finger</keyword>
<dbReference type="EMBL" id="JAKMXF010000133">
    <property type="protein sequence ID" value="KAI6657006.1"/>
    <property type="molecule type" value="Genomic_DNA"/>
</dbReference>
<dbReference type="PANTHER" id="PTHR12681">
    <property type="entry name" value="ZINC FINGER-CONTAINING PROTEIN P48ZNF"/>
    <property type="match status" value="1"/>
</dbReference>
<dbReference type="InterPro" id="IPR000571">
    <property type="entry name" value="Znf_CCCH"/>
</dbReference>
<dbReference type="PANTHER" id="PTHR12681:SF0">
    <property type="entry name" value="ZINC FINGER CCCH DOMAIN-CONTAINING PROTEIN 15"/>
    <property type="match status" value="1"/>
</dbReference>
<evidence type="ECO:0000313" key="9">
    <source>
        <dbReference type="Proteomes" id="UP001165289"/>
    </source>
</evidence>
<organism evidence="8 9">
    <name type="scientific">Oopsacas minuta</name>
    <dbReference type="NCBI Taxonomy" id="111878"/>
    <lineage>
        <taxon>Eukaryota</taxon>
        <taxon>Metazoa</taxon>
        <taxon>Porifera</taxon>
        <taxon>Hexactinellida</taxon>
        <taxon>Hexasterophora</taxon>
        <taxon>Lyssacinosida</taxon>
        <taxon>Leucopsacidae</taxon>
        <taxon>Oopsacas</taxon>
    </lineage>
</organism>
<dbReference type="GO" id="GO:0002181">
    <property type="term" value="P:cytoplasmic translation"/>
    <property type="evidence" value="ECO:0007669"/>
    <property type="project" value="TreeGrafter"/>
</dbReference>
<dbReference type="GO" id="GO:0005829">
    <property type="term" value="C:cytosol"/>
    <property type="evidence" value="ECO:0007669"/>
    <property type="project" value="TreeGrafter"/>
</dbReference>
<protein>
    <submittedName>
        <fullName evidence="8">Zinc finger CCCH domain-containing protein 15</fullName>
    </submittedName>
</protein>
<feature type="region of interest" description="Disordered" evidence="6">
    <location>
        <begin position="344"/>
        <end position="367"/>
    </location>
</feature>
<dbReference type="Gene3D" id="4.10.1000.10">
    <property type="entry name" value="Zinc finger, CCCH-type"/>
    <property type="match status" value="1"/>
</dbReference>
<dbReference type="AlphaFoldDB" id="A0AAV7K6V8"/>
<keyword evidence="9" id="KW-1185">Reference proteome</keyword>
<proteinExistence type="inferred from homology"/>
<feature type="compositionally biased region" description="Acidic residues" evidence="6">
    <location>
        <begin position="347"/>
        <end position="358"/>
    </location>
</feature>
<dbReference type="Proteomes" id="UP001165289">
    <property type="component" value="Unassembled WGS sequence"/>
</dbReference>
<dbReference type="Gene3D" id="6.20.400.10">
    <property type="match status" value="1"/>
</dbReference>
<evidence type="ECO:0000256" key="5">
    <source>
        <dbReference type="PROSITE-ProRule" id="PRU00723"/>
    </source>
</evidence>
<evidence type="ECO:0000256" key="6">
    <source>
        <dbReference type="SAM" id="MobiDB-lite"/>
    </source>
</evidence>
<evidence type="ECO:0000256" key="4">
    <source>
        <dbReference type="ARBA" id="ARBA00022833"/>
    </source>
</evidence>
<dbReference type="GO" id="GO:0003729">
    <property type="term" value="F:mRNA binding"/>
    <property type="evidence" value="ECO:0007669"/>
    <property type="project" value="TreeGrafter"/>
</dbReference>
<dbReference type="Pfam" id="PF16543">
    <property type="entry name" value="DFRP_C"/>
    <property type="match status" value="1"/>
</dbReference>
<dbReference type="InterPro" id="IPR032378">
    <property type="entry name" value="ZC3H15/TMA46_C"/>
</dbReference>
<dbReference type="InterPro" id="IPR036855">
    <property type="entry name" value="Znf_CCCH_sf"/>
</dbReference>
<feature type="domain" description="C3H1-type" evidence="7">
    <location>
        <begin position="97"/>
        <end position="124"/>
    </location>
</feature>
<comment type="caution">
    <text evidence="8">The sequence shown here is derived from an EMBL/GenBank/DDBJ whole genome shotgun (WGS) entry which is preliminary data.</text>
</comment>
<evidence type="ECO:0000259" key="7">
    <source>
        <dbReference type="PROSITE" id="PS50103"/>
    </source>
</evidence>
<keyword evidence="4 5" id="KW-0862">Zinc</keyword>
<evidence type="ECO:0000313" key="8">
    <source>
        <dbReference type="EMBL" id="KAI6657006.1"/>
    </source>
</evidence>
<dbReference type="GO" id="GO:0008270">
    <property type="term" value="F:zinc ion binding"/>
    <property type="evidence" value="ECO:0007669"/>
    <property type="project" value="UniProtKB-KW"/>
</dbReference>
<gene>
    <name evidence="8" type="ORF">LOD99_16307</name>
</gene>
<dbReference type="Pfam" id="PF00642">
    <property type="entry name" value="zf-CCCH"/>
    <property type="match status" value="1"/>
</dbReference>
<comment type="similarity">
    <text evidence="1">Belongs to the ZC3H15/TMA46 family.</text>
</comment>
<feature type="zinc finger region" description="C3H1-type" evidence="5">
    <location>
        <begin position="177"/>
        <end position="214"/>
    </location>
</feature>
<feature type="zinc finger region" description="C3H1-type" evidence="5">
    <location>
        <begin position="97"/>
        <end position="124"/>
    </location>
</feature>
<name>A0AAV7K6V8_9METZ</name>
<sequence>MPPKKQQQPSKKTVDKQKDRIIEDKTFGLKNKSSKKQQHYIKNVTTQVKYSGKEYKEKLKSDAEKKSNKEMLQEREEELKLLFKPVVKIQTISAGADPKSMVCVFFKQGQCKKGTKCKFSHDLSLERNKSAKRSAFVDLREVDEDTLADDTMDKWDQEKLERVVSEKHQSKDGKVTNKTTIICKYFLDAVERSLYGWFWTCPNGPTCKYRHALPPGYILQREKKAMEAQKEDELSIEELVEKQRAALSSKDSTLVTEESFNIWKMQKRKEAEIKSIQESAKKKENFKTGKTAGVTGREMFSFNPDMVIEDDEGADTTVYLPPPDPDDIIPLEDISPTELTFQHYQDSTDDDDDSDDPDLNIGQLSFEPKPIENGFETVEIDQDLFLAESVLEDVD</sequence>
<dbReference type="PROSITE" id="PS50103">
    <property type="entry name" value="ZF_C3H1"/>
    <property type="match status" value="2"/>
</dbReference>
<feature type="domain" description="C3H1-type" evidence="7">
    <location>
        <begin position="177"/>
        <end position="214"/>
    </location>
</feature>
<evidence type="ECO:0000256" key="3">
    <source>
        <dbReference type="ARBA" id="ARBA00022771"/>
    </source>
</evidence>
<reference evidence="8 9" key="1">
    <citation type="journal article" date="2023" name="BMC Biol.">
        <title>The compact genome of the sponge Oopsacas minuta (Hexactinellida) is lacking key metazoan core genes.</title>
        <authorList>
            <person name="Santini S."/>
            <person name="Schenkelaars Q."/>
            <person name="Jourda C."/>
            <person name="Duchesne M."/>
            <person name="Belahbib H."/>
            <person name="Rocher C."/>
            <person name="Selva M."/>
            <person name="Riesgo A."/>
            <person name="Vervoort M."/>
            <person name="Leys S.P."/>
            <person name="Kodjabachian L."/>
            <person name="Le Bivic A."/>
            <person name="Borchiellini C."/>
            <person name="Claverie J.M."/>
            <person name="Renard E."/>
        </authorList>
    </citation>
    <scope>NUCLEOTIDE SEQUENCE [LARGE SCALE GENOMIC DNA]</scope>
    <source>
        <strain evidence="8">SPO-2</strain>
    </source>
</reference>
<evidence type="ECO:0000256" key="2">
    <source>
        <dbReference type="ARBA" id="ARBA00022723"/>
    </source>
</evidence>
<accession>A0AAV7K6V8</accession>
<dbReference type="SMART" id="SM00356">
    <property type="entry name" value="ZnF_C3H1"/>
    <property type="match status" value="2"/>
</dbReference>
<keyword evidence="2 5" id="KW-0479">Metal-binding</keyword>
<evidence type="ECO:0000256" key="1">
    <source>
        <dbReference type="ARBA" id="ARBA00010043"/>
    </source>
</evidence>